<feature type="compositionally biased region" description="Low complexity" evidence="7">
    <location>
        <begin position="124"/>
        <end position="148"/>
    </location>
</feature>
<evidence type="ECO:0000259" key="8">
    <source>
        <dbReference type="PROSITE" id="PS50048"/>
    </source>
</evidence>
<dbReference type="InterPro" id="IPR036864">
    <property type="entry name" value="Zn2-C6_fun-type_DNA-bd_sf"/>
</dbReference>
<dbReference type="Proteomes" id="UP000292702">
    <property type="component" value="Unassembled WGS sequence"/>
</dbReference>
<dbReference type="SMART" id="SM00066">
    <property type="entry name" value="GAL4"/>
    <property type="match status" value="1"/>
</dbReference>
<feature type="compositionally biased region" description="Low complexity" evidence="7">
    <location>
        <begin position="36"/>
        <end position="55"/>
    </location>
</feature>
<evidence type="ECO:0000256" key="1">
    <source>
        <dbReference type="ARBA" id="ARBA00004123"/>
    </source>
</evidence>
<evidence type="ECO:0000256" key="2">
    <source>
        <dbReference type="ARBA" id="ARBA00022723"/>
    </source>
</evidence>
<feature type="region of interest" description="Disordered" evidence="7">
    <location>
        <begin position="305"/>
        <end position="336"/>
    </location>
</feature>
<keyword evidence="5" id="KW-0804">Transcription</keyword>
<feature type="domain" description="Zn(2)-C6 fungal-type" evidence="8">
    <location>
        <begin position="185"/>
        <end position="217"/>
    </location>
</feature>
<dbReference type="GO" id="GO:0000976">
    <property type="term" value="F:transcription cis-regulatory region binding"/>
    <property type="evidence" value="ECO:0007669"/>
    <property type="project" value="TreeGrafter"/>
</dbReference>
<dbReference type="PANTHER" id="PTHR31845">
    <property type="entry name" value="FINGER DOMAIN PROTEIN, PUTATIVE-RELATED"/>
    <property type="match status" value="1"/>
</dbReference>
<dbReference type="PROSITE" id="PS50048">
    <property type="entry name" value="ZN2_CY6_FUNGAL_2"/>
    <property type="match status" value="1"/>
</dbReference>
<dbReference type="Pfam" id="PF00172">
    <property type="entry name" value="Zn_clus"/>
    <property type="match status" value="1"/>
</dbReference>
<dbReference type="AlphaFoldDB" id="A0A4R0RUB3"/>
<comment type="subcellular location">
    <subcellularLocation>
        <location evidence="1">Nucleus</location>
    </subcellularLocation>
</comment>
<keyword evidence="3" id="KW-0805">Transcription regulation</keyword>
<dbReference type="CDD" id="cd00067">
    <property type="entry name" value="GAL4"/>
    <property type="match status" value="1"/>
</dbReference>
<reference evidence="9 10" key="1">
    <citation type="submission" date="2018-11" db="EMBL/GenBank/DDBJ databases">
        <title>Genome assembly of Steccherinum ochraceum LE-BIN_3174, the white-rot fungus of the Steccherinaceae family (The Residual Polyporoid clade, Polyporales, Basidiomycota).</title>
        <authorList>
            <person name="Fedorova T.V."/>
            <person name="Glazunova O.A."/>
            <person name="Landesman E.O."/>
            <person name="Moiseenko K.V."/>
            <person name="Psurtseva N.V."/>
            <person name="Savinova O.S."/>
            <person name="Shakhova N.V."/>
            <person name="Tyazhelova T.V."/>
            <person name="Vasina D.V."/>
        </authorList>
    </citation>
    <scope>NUCLEOTIDE SEQUENCE [LARGE SCALE GENOMIC DNA]</scope>
    <source>
        <strain evidence="9 10">LE-BIN_3174</strain>
    </source>
</reference>
<dbReference type="Pfam" id="PF04082">
    <property type="entry name" value="Fungal_trans"/>
    <property type="match status" value="1"/>
</dbReference>
<dbReference type="PROSITE" id="PS00463">
    <property type="entry name" value="ZN2_CY6_FUNGAL_1"/>
    <property type="match status" value="1"/>
</dbReference>
<sequence>MITTVEEDLMFGQEFSIYVQYPPYSDKDVPNLVAYPPLDSPLSQSSTSTRSSVSPYTEDGPSMNYFSDLAPKAHDWKPTDDLKATLLHDTLASAPDDFFLRASSLYPPLSATPSRASTPVAPAQRSSSTSKKSRMSRQQSRQMSLLSSDSRRSSIDETNASRENVPTKRRRVSPPLLPNGRPSGACTRCKKLKMKCSFDEGATDCARCTVNGHDCIVLGRKPRSPGLREVLQKQIREKDAQIDELLSQMNPTPSLATPLSIIPSRLALSESQRFVCRDALAWLEKAQSCSKSDLKAKIDVSFLEDGSDSDVESEDNMSLDDDDIHTSSKPSTHFTSLPGASAPAGVLAAAALESSHRGRSPMRISPHPEGAEESQDLKIEAGIGSKTYFQPGPSANLDLRRLIIERQAAPDILLSGLVTYDDVGILFDLYFKWINPFIPVLDENIHTPAAVLGRCPFLFTVVCALASRYYDAKPEMYGLALHLAKAAAANAFLDGWKTIEMCQAYILLGAYIPPARRWEEDRYWFFTGLAFRLGIELNLNRMPATLPTDERNQRELLNRLRTWLICYIMDRCICVNLGKPFMVPEDEVIRNAASKFLGFEYQHAGDAYLVSLVEVLRIITRFSETLAPILDGRQDFSSMGLDLGTMHKLIDDELTAWRNTATERSEKEPNRGEPAHVMQTALMHSVFQYCRLVIFSVGLQQIMKMGVLKNDNIFFAGCLQASSSVLNLMIDGLIPTGFIRHCPEQVFSLTAFATVVLLKSLRREYSAKLERSQEDRIINLVKRLVDLLEENPDRSDEQRITRRYSRFVQHILDAHLAELHRRRDRPQSESVPPLNAGGSALEPMLTEKAAPVHADVQPPVEEPLAQCLPNVWDELFPNQPFGPTSPLMGMADMDYMSLLSLPEDDPFWANDFSGRF</sequence>
<evidence type="ECO:0000313" key="10">
    <source>
        <dbReference type="Proteomes" id="UP000292702"/>
    </source>
</evidence>
<accession>A0A4R0RUB3</accession>
<keyword evidence="10" id="KW-1185">Reference proteome</keyword>
<name>A0A4R0RUB3_9APHY</name>
<keyword evidence="4" id="KW-0238">DNA-binding</keyword>
<evidence type="ECO:0000256" key="6">
    <source>
        <dbReference type="ARBA" id="ARBA00023242"/>
    </source>
</evidence>
<evidence type="ECO:0000256" key="3">
    <source>
        <dbReference type="ARBA" id="ARBA00023015"/>
    </source>
</evidence>
<feature type="region of interest" description="Disordered" evidence="7">
    <location>
        <begin position="35"/>
        <end position="62"/>
    </location>
</feature>
<evidence type="ECO:0000313" key="9">
    <source>
        <dbReference type="EMBL" id="TCD66244.1"/>
    </source>
</evidence>
<dbReference type="SMART" id="SM00906">
    <property type="entry name" value="Fungal_trans"/>
    <property type="match status" value="1"/>
</dbReference>
<dbReference type="GO" id="GO:0006351">
    <property type="term" value="P:DNA-templated transcription"/>
    <property type="evidence" value="ECO:0007669"/>
    <property type="project" value="InterPro"/>
</dbReference>
<dbReference type="CDD" id="cd12148">
    <property type="entry name" value="fungal_TF_MHR"/>
    <property type="match status" value="1"/>
</dbReference>
<dbReference type="InterPro" id="IPR001138">
    <property type="entry name" value="Zn2Cys6_DnaBD"/>
</dbReference>
<dbReference type="OrthoDB" id="39175at2759"/>
<evidence type="ECO:0000256" key="4">
    <source>
        <dbReference type="ARBA" id="ARBA00023125"/>
    </source>
</evidence>
<dbReference type="STRING" id="92696.A0A4R0RUB3"/>
<dbReference type="PANTHER" id="PTHR31845:SF19">
    <property type="entry name" value="TRANSCRIPTION FACTOR DOMAIN-CONTAINING PROTEIN"/>
    <property type="match status" value="1"/>
</dbReference>
<organism evidence="9 10">
    <name type="scientific">Steccherinum ochraceum</name>
    <dbReference type="NCBI Taxonomy" id="92696"/>
    <lineage>
        <taxon>Eukaryota</taxon>
        <taxon>Fungi</taxon>
        <taxon>Dikarya</taxon>
        <taxon>Basidiomycota</taxon>
        <taxon>Agaricomycotina</taxon>
        <taxon>Agaricomycetes</taxon>
        <taxon>Polyporales</taxon>
        <taxon>Steccherinaceae</taxon>
        <taxon>Steccherinum</taxon>
    </lineage>
</organism>
<proteinExistence type="predicted"/>
<dbReference type="GO" id="GO:0005634">
    <property type="term" value="C:nucleus"/>
    <property type="evidence" value="ECO:0007669"/>
    <property type="project" value="UniProtKB-SubCell"/>
</dbReference>
<feature type="region of interest" description="Disordered" evidence="7">
    <location>
        <begin position="110"/>
        <end position="181"/>
    </location>
</feature>
<comment type="caution">
    <text evidence="9">The sequence shown here is derived from an EMBL/GenBank/DDBJ whole genome shotgun (WGS) entry which is preliminary data.</text>
</comment>
<gene>
    <name evidence="9" type="ORF">EIP91_001607</name>
</gene>
<keyword evidence="6" id="KW-0539">Nucleus</keyword>
<dbReference type="InterPro" id="IPR007219">
    <property type="entry name" value="XnlR_reg_dom"/>
</dbReference>
<dbReference type="SUPFAM" id="SSF57701">
    <property type="entry name" value="Zn2/Cys6 DNA-binding domain"/>
    <property type="match status" value="1"/>
</dbReference>
<dbReference type="EMBL" id="RWJN01000143">
    <property type="protein sequence ID" value="TCD66244.1"/>
    <property type="molecule type" value="Genomic_DNA"/>
</dbReference>
<dbReference type="Gene3D" id="4.10.240.10">
    <property type="entry name" value="Zn(2)-C6 fungal-type DNA-binding domain"/>
    <property type="match status" value="1"/>
</dbReference>
<feature type="region of interest" description="Disordered" evidence="7">
    <location>
        <begin position="819"/>
        <end position="840"/>
    </location>
</feature>
<protein>
    <recommendedName>
        <fullName evidence="8">Zn(2)-C6 fungal-type domain-containing protein</fullName>
    </recommendedName>
</protein>
<dbReference type="GO" id="GO:0008270">
    <property type="term" value="F:zinc ion binding"/>
    <property type="evidence" value="ECO:0007669"/>
    <property type="project" value="InterPro"/>
</dbReference>
<evidence type="ECO:0000256" key="7">
    <source>
        <dbReference type="SAM" id="MobiDB-lite"/>
    </source>
</evidence>
<feature type="compositionally biased region" description="Acidic residues" evidence="7">
    <location>
        <begin position="305"/>
        <end position="323"/>
    </location>
</feature>
<evidence type="ECO:0000256" key="5">
    <source>
        <dbReference type="ARBA" id="ARBA00023163"/>
    </source>
</evidence>
<keyword evidence="2" id="KW-0479">Metal-binding</keyword>
<dbReference type="GO" id="GO:0000981">
    <property type="term" value="F:DNA-binding transcription factor activity, RNA polymerase II-specific"/>
    <property type="evidence" value="ECO:0007669"/>
    <property type="project" value="InterPro"/>
</dbReference>
<dbReference type="InterPro" id="IPR051089">
    <property type="entry name" value="prtT"/>
</dbReference>